<organism evidence="1 2">
    <name type="scientific">Bacterioplanoides pacificum</name>
    <dbReference type="NCBI Taxonomy" id="1171596"/>
    <lineage>
        <taxon>Bacteria</taxon>
        <taxon>Pseudomonadati</taxon>
        <taxon>Pseudomonadota</taxon>
        <taxon>Gammaproteobacteria</taxon>
        <taxon>Oceanospirillales</taxon>
        <taxon>Oceanospirillaceae</taxon>
        <taxon>Bacterioplanoides</taxon>
    </lineage>
</organism>
<accession>A0ABV7VNW8</accession>
<evidence type="ECO:0000313" key="2">
    <source>
        <dbReference type="Proteomes" id="UP001595722"/>
    </source>
</evidence>
<protein>
    <recommendedName>
        <fullName evidence="3">Lipoprotein</fullName>
    </recommendedName>
</protein>
<keyword evidence="2" id="KW-1185">Reference proteome</keyword>
<evidence type="ECO:0008006" key="3">
    <source>
        <dbReference type="Google" id="ProtNLM"/>
    </source>
</evidence>
<reference evidence="2" key="1">
    <citation type="journal article" date="2019" name="Int. J. Syst. Evol. Microbiol.">
        <title>The Global Catalogue of Microorganisms (GCM) 10K type strain sequencing project: providing services to taxonomists for standard genome sequencing and annotation.</title>
        <authorList>
            <consortium name="The Broad Institute Genomics Platform"/>
            <consortium name="The Broad Institute Genome Sequencing Center for Infectious Disease"/>
            <person name="Wu L."/>
            <person name="Ma J."/>
        </authorList>
    </citation>
    <scope>NUCLEOTIDE SEQUENCE [LARGE SCALE GENOMIC DNA]</scope>
    <source>
        <strain evidence="2">KCTC 42424</strain>
    </source>
</reference>
<dbReference type="EMBL" id="JBHRYB010000003">
    <property type="protein sequence ID" value="MFC3679245.1"/>
    <property type="molecule type" value="Genomic_DNA"/>
</dbReference>
<dbReference type="PROSITE" id="PS51257">
    <property type="entry name" value="PROKAR_LIPOPROTEIN"/>
    <property type="match status" value="1"/>
</dbReference>
<proteinExistence type="predicted"/>
<name>A0ABV7VNW8_9GAMM</name>
<dbReference type="Proteomes" id="UP001595722">
    <property type="component" value="Unassembled WGS sequence"/>
</dbReference>
<dbReference type="RefSeq" id="WP_376864901.1">
    <property type="nucleotide sequence ID" value="NZ_JBHRYB010000003.1"/>
</dbReference>
<sequence length="67" mass="7323">MKAVFVIFSALMLAACANKEKLISAAKDNAKPVYEECVKEYKKTMSDSDARKACGEKLKAGYKAVSE</sequence>
<gene>
    <name evidence="1" type="ORF">ACFOMG_03860</name>
</gene>
<evidence type="ECO:0000313" key="1">
    <source>
        <dbReference type="EMBL" id="MFC3679245.1"/>
    </source>
</evidence>
<comment type="caution">
    <text evidence="1">The sequence shown here is derived from an EMBL/GenBank/DDBJ whole genome shotgun (WGS) entry which is preliminary data.</text>
</comment>